<sequence>MSEQNLFVSAFQAEFLLKILARLHISKVQNTKHMNLDSISKIQNFNLKWTEVFEDGNDFFLCLEFNFEADHCPKFHFETDQFKSGTPFRGGPLSETPFQDGLLIWNSFRGELLSRRSRSQYFKGPELEVDRRWTSSHSGSDLHLFRGF</sequence>
<proteinExistence type="predicted"/>
<name>A0A2Z6RRC6_9GLOM</name>
<dbReference type="AlphaFoldDB" id="A0A2Z6RRC6"/>
<reference evidence="1 2" key="1">
    <citation type="submission" date="2017-11" db="EMBL/GenBank/DDBJ databases">
        <title>The genome of Rhizophagus clarus HR1 reveals common genetic basis of auxotrophy among arbuscular mycorrhizal fungi.</title>
        <authorList>
            <person name="Kobayashi Y."/>
        </authorList>
    </citation>
    <scope>NUCLEOTIDE SEQUENCE [LARGE SCALE GENOMIC DNA]</scope>
    <source>
        <strain evidence="1 2">HR1</strain>
    </source>
</reference>
<keyword evidence="2" id="KW-1185">Reference proteome</keyword>
<accession>A0A2Z6RRC6</accession>
<evidence type="ECO:0000313" key="2">
    <source>
        <dbReference type="Proteomes" id="UP000247702"/>
    </source>
</evidence>
<organism evidence="1 2">
    <name type="scientific">Rhizophagus clarus</name>
    <dbReference type="NCBI Taxonomy" id="94130"/>
    <lineage>
        <taxon>Eukaryota</taxon>
        <taxon>Fungi</taxon>
        <taxon>Fungi incertae sedis</taxon>
        <taxon>Mucoromycota</taxon>
        <taxon>Glomeromycotina</taxon>
        <taxon>Glomeromycetes</taxon>
        <taxon>Glomerales</taxon>
        <taxon>Glomeraceae</taxon>
        <taxon>Rhizophagus</taxon>
    </lineage>
</organism>
<protein>
    <submittedName>
        <fullName evidence="1">Uncharacterized protein</fullName>
    </submittedName>
</protein>
<dbReference type="Proteomes" id="UP000247702">
    <property type="component" value="Unassembled WGS sequence"/>
</dbReference>
<comment type="caution">
    <text evidence="1">The sequence shown here is derived from an EMBL/GenBank/DDBJ whole genome shotgun (WGS) entry which is preliminary data.</text>
</comment>
<gene>
    <name evidence="1" type="ORF">RclHR1_06350002</name>
</gene>
<dbReference type="EMBL" id="BEXD01004021">
    <property type="protein sequence ID" value="GBC05658.1"/>
    <property type="molecule type" value="Genomic_DNA"/>
</dbReference>
<evidence type="ECO:0000313" key="1">
    <source>
        <dbReference type="EMBL" id="GBC05658.1"/>
    </source>
</evidence>